<reference evidence="4 5" key="1">
    <citation type="submission" date="2019-05" db="EMBL/GenBank/DDBJ databases">
        <title>Polaribacter aestuariivivens sp. nov., isolated from a tidal flat.</title>
        <authorList>
            <person name="Yoon J.-H."/>
        </authorList>
    </citation>
    <scope>NUCLEOTIDE SEQUENCE [LARGE SCALE GENOMIC DNA]</scope>
    <source>
        <strain evidence="4 5">DBTF-3</strain>
    </source>
</reference>
<protein>
    <submittedName>
        <fullName evidence="4">Metallophosphoesterase family protein</fullName>
    </submittedName>
</protein>
<evidence type="ECO:0000313" key="5">
    <source>
        <dbReference type="Proteomes" id="UP000307140"/>
    </source>
</evidence>
<evidence type="ECO:0000313" key="4">
    <source>
        <dbReference type="EMBL" id="TMM29084.1"/>
    </source>
</evidence>
<gene>
    <name evidence="4" type="ORF">FDT66_11900</name>
</gene>
<evidence type="ECO:0000259" key="2">
    <source>
        <dbReference type="Pfam" id="PF00149"/>
    </source>
</evidence>
<keyword evidence="1" id="KW-0732">Signal</keyword>
<feature type="domain" description="Purple acid phosphatase N-terminal" evidence="3">
    <location>
        <begin position="57"/>
        <end position="136"/>
    </location>
</feature>
<feature type="domain" description="Calcineurin-like phosphoesterase" evidence="2">
    <location>
        <begin position="147"/>
        <end position="329"/>
    </location>
</feature>
<dbReference type="Gene3D" id="2.60.40.380">
    <property type="entry name" value="Purple acid phosphatase-like, N-terminal"/>
    <property type="match status" value="1"/>
</dbReference>
<accession>A0A5S3N3P4</accession>
<comment type="caution">
    <text evidence="4">The sequence shown here is derived from an EMBL/GenBank/DDBJ whole genome shotgun (WGS) entry which is preliminary data.</text>
</comment>
<proteinExistence type="predicted"/>
<dbReference type="InterPro" id="IPR015914">
    <property type="entry name" value="PAPs_N"/>
</dbReference>
<dbReference type="CDD" id="cd00063">
    <property type="entry name" value="FN3"/>
    <property type="match status" value="1"/>
</dbReference>
<dbReference type="GO" id="GO:0046872">
    <property type="term" value="F:metal ion binding"/>
    <property type="evidence" value="ECO:0007669"/>
    <property type="project" value="InterPro"/>
</dbReference>
<dbReference type="SUPFAM" id="SSF56300">
    <property type="entry name" value="Metallo-dependent phosphatases"/>
    <property type="match status" value="1"/>
</dbReference>
<dbReference type="GO" id="GO:0003993">
    <property type="term" value="F:acid phosphatase activity"/>
    <property type="evidence" value="ECO:0007669"/>
    <property type="project" value="InterPro"/>
</dbReference>
<dbReference type="Proteomes" id="UP000307140">
    <property type="component" value="Unassembled WGS sequence"/>
</dbReference>
<dbReference type="PROSITE" id="PS51257">
    <property type="entry name" value="PROKAR_LIPOPROTEIN"/>
    <property type="match status" value="1"/>
</dbReference>
<dbReference type="AlphaFoldDB" id="A0A5S3N3P4"/>
<dbReference type="Pfam" id="PF16656">
    <property type="entry name" value="Pur_ac_phosph_N"/>
    <property type="match status" value="1"/>
</dbReference>
<dbReference type="OrthoDB" id="9809781at2"/>
<dbReference type="SUPFAM" id="SSF49363">
    <property type="entry name" value="Purple acid phosphatase, N-terminal domain"/>
    <property type="match status" value="1"/>
</dbReference>
<dbReference type="InterPro" id="IPR003961">
    <property type="entry name" value="FN3_dom"/>
</dbReference>
<dbReference type="InterPro" id="IPR008963">
    <property type="entry name" value="Purple_acid_Pase-like_N"/>
</dbReference>
<name>A0A5S3N3P4_9FLAO</name>
<dbReference type="PANTHER" id="PTHR45867">
    <property type="entry name" value="PURPLE ACID PHOSPHATASE"/>
    <property type="match status" value="1"/>
</dbReference>
<keyword evidence="5" id="KW-1185">Reference proteome</keyword>
<dbReference type="InterPro" id="IPR004843">
    <property type="entry name" value="Calcineurin-like_PHP"/>
</dbReference>
<evidence type="ECO:0000259" key="3">
    <source>
        <dbReference type="Pfam" id="PF16656"/>
    </source>
</evidence>
<evidence type="ECO:0000256" key="1">
    <source>
        <dbReference type="ARBA" id="ARBA00022729"/>
    </source>
</evidence>
<dbReference type="InterPro" id="IPR029052">
    <property type="entry name" value="Metallo-depent_PP-like"/>
</dbReference>
<dbReference type="Gene3D" id="3.60.21.10">
    <property type="match status" value="1"/>
</dbReference>
<dbReference type="Pfam" id="PF00149">
    <property type="entry name" value="Metallophos"/>
    <property type="match status" value="1"/>
</dbReference>
<sequence length="428" mass="48842">MNKLNIMIRQLTLIGILTITFLSCTSVSKVKNNSTTITEVIGVKPELVREPYLQKVREESAIITWKTNGIVTNCYVSYSENGTEDKTIVKGYLTAHEGFMFNEVSILGLKPNTTYNYSIYSNGHVLATGKDYYFKTAPSNKNQAFSFYALGDIGAKEKSSFAKEPANRITELAIKPDFGLGLGDIVYPKGESKNYDNHLFKPFKEVFKNIPFYPVAGNHDWLSINHDENFKKEWNLPNKEYYYSFTYANTLFIGLDSRDGNFYDYEHQTIWLEKTLKENKDTYDWIVVYLHHNGKSCTYKNDYEHVKGLYDVFAKNSVDLVLNGHAHTYERLKPYDAFGNVDASETNQTNYKNLENRFISVTIGAGGKINKKWKPDANNSENCDDGTIVAHSEHVPSFGLITIEKKTLTFKGINSYTGETFDEFVINK</sequence>
<organism evidence="4 5">
    <name type="scientific">Polaribacter aestuariivivens</name>
    <dbReference type="NCBI Taxonomy" id="2304626"/>
    <lineage>
        <taxon>Bacteria</taxon>
        <taxon>Pseudomonadati</taxon>
        <taxon>Bacteroidota</taxon>
        <taxon>Flavobacteriia</taxon>
        <taxon>Flavobacteriales</taxon>
        <taxon>Flavobacteriaceae</taxon>
    </lineage>
</organism>
<dbReference type="EMBL" id="VANR01000006">
    <property type="protein sequence ID" value="TMM29084.1"/>
    <property type="molecule type" value="Genomic_DNA"/>
</dbReference>